<evidence type="ECO:0000259" key="5">
    <source>
        <dbReference type="PROSITE" id="PS01180"/>
    </source>
</evidence>
<feature type="compositionally biased region" description="Polar residues" evidence="3">
    <location>
        <begin position="260"/>
        <end position="272"/>
    </location>
</feature>
<dbReference type="InterPro" id="IPR000859">
    <property type="entry name" value="CUB_dom"/>
</dbReference>
<keyword evidence="7" id="KW-1185">Reference proteome</keyword>
<dbReference type="Pfam" id="PF00431">
    <property type="entry name" value="CUB"/>
    <property type="match status" value="1"/>
</dbReference>
<feature type="compositionally biased region" description="Basic and acidic residues" evidence="3">
    <location>
        <begin position="664"/>
        <end position="678"/>
    </location>
</feature>
<comment type="caution">
    <text evidence="6">The sequence shown here is derived from an EMBL/GenBank/DDBJ whole genome shotgun (WGS) entry which is preliminary data.</text>
</comment>
<evidence type="ECO:0000313" key="7">
    <source>
        <dbReference type="Proteomes" id="UP001292094"/>
    </source>
</evidence>
<dbReference type="AlphaFoldDB" id="A0AAE1P0V1"/>
<evidence type="ECO:0000256" key="4">
    <source>
        <dbReference type="SAM" id="Phobius"/>
    </source>
</evidence>
<dbReference type="InterPro" id="IPR035914">
    <property type="entry name" value="Sperma_CUB_dom_sf"/>
</dbReference>
<feature type="region of interest" description="Disordered" evidence="3">
    <location>
        <begin position="309"/>
        <end position="378"/>
    </location>
</feature>
<accession>A0AAE1P0V1</accession>
<dbReference type="SUPFAM" id="SSF49854">
    <property type="entry name" value="Spermadhesin, CUB domain"/>
    <property type="match status" value="1"/>
</dbReference>
<dbReference type="Proteomes" id="UP001292094">
    <property type="component" value="Unassembled WGS sequence"/>
</dbReference>
<feature type="transmembrane region" description="Helical" evidence="4">
    <location>
        <begin position="128"/>
        <end position="149"/>
    </location>
</feature>
<evidence type="ECO:0000256" key="2">
    <source>
        <dbReference type="PROSITE-ProRule" id="PRU00059"/>
    </source>
</evidence>
<sequence>MYPQYTDDAICVWRLQAPTLATFTLDFIDFRLPTPALGGECSRGVLEVAGEVEGERDTTTTTTTTTLARMCGGASPSDPLSLRANTLILKFTSGVFYPRPPGDQGGFKLLVTAAAFEWGGRGLNRMEVVSLVLGLLLLLFVSAFVYGIVRRRRLTRRLNRQRKRMRERLANDSSSAIAALLASMRTLSHHYPEHQTQPVNLPWMEEGTRVGRSQAAGDVPYKNTENNNNISFAISGPVCKSDSHQHQHPPPTPPRPYLLGSSQLPHPSSASYITRPLPDTPHSLARKESPTYMELDQLHNSHLGTYIQLVPPPPQVHNRDDQHHHHNPQSPNSPSVCCTRETPTFSYRIDVWPSTSTPSLTTSNTKTTNNNDNNNTTVKTTPYITCNNNNNSSNNNNNLSLSVPTRKTSENSSIKSASQCNSTLSPSIMITPDHTSASKSVTHCNSTLCLPTLSVSSRGNSSSSIEENMSPLPYHTSGLGTQQNQQEVPSLLTTPTLRHLASKETSFSSYESVFTIESGGEGSEGLGRKCGCGAHHQSTRVGLSCSHPTLPHLSKSCGDVFLSNSPQHKKAMQDDLVRSEPSLPRGQQGLGMVGPLLRRVSQMFLVPLTSLPSTGQEKRKRRRRAEESGRASEGGGRSISEGGDRSISEGGDRSVSEGGGRNGGESEERSGEGGEKNTCKTPSTSTVIPSFKYSRLEDVYCNPATPMSCSSSGSSHHHHRHHHHHHNSPSPSTPAETSRDATGS</sequence>
<proteinExistence type="predicted"/>
<keyword evidence="1" id="KW-1015">Disulfide bond</keyword>
<feature type="region of interest" description="Disordered" evidence="3">
    <location>
        <begin position="608"/>
        <end position="686"/>
    </location>
</feature>
<keyword evidence="4" id="KW-1133">Transmembrane helix</keyword>
<evidence type="ECO:0000256" key="3">
    <source>
        <dbReference type="SAM" id="MobiDB-lite"/>
    </source>
</evidence>
<feature type="region of interest" description="Disordered" evidence="3">
    <location>
        <begin position="702"/>
        <end position="744"/>
    </location>
</feature>
<keyword evidence="4" id="KW-0812">Transmembrane</keyword>
<dbReference type="EMBL" id="JAWZYT010003356">
    <property type="protein sequence ID" value="KAK4298857.1"/>
    <property type="molecule type" value="Genomic_DNA"/>
</dbReference>
<gene>
    <name evidence="6" type="ORF">Pmani_028828</name>
</gene>
<feature type="region of interest" description="Disordered" evidence="3">
    <location>
        <begin position="564"/>
        <end position="590"/>
    </location>
</feature>
<protein>
    <recommendedName>
        <fullName evidence="5">CUB domain-containing protein</fullName>
    </recommendedName>
</protein>
<feature type="compositionally biased region" description="Low complexity" evidence="3">
    <location>
        <begin position="354"/>
        <end position="378"/>
    </location>
</feature>
<comment type="caution">
    <text evidence="2">Lacks conserved residue(s) required for the propagation of feature annotation.</text>
</comment>
<feature type="compositionally biased region" description="Polar residues" evidence="3">
    <location>
        <begin position="733"/>
        <end position="744"/>
    </location>
</feature>
<dbReference type="Gene3D" id="2.60.120.290">
    <property type="entry name" value="Spermadhesin, CUB domain"/>
    <property type="match status" value="1"/>
</dbReference>
<reference evidence="6" key="1">
    <citation type="submission" date="2023-11" db="EMBL/GenBank/DDBJ databases">
        <title>Genome assemblies of two species of porcelain crab, Petrolisthes cinctipes and Petrolisthes manimaculis (Anomura: Porcellanidae).</title>
        <authorList>
            <person name="Angst P."/>
        </authorList>
    </citation>
    <scope>NUCLEOTIDE SEQUENCE</scope>
    <source>
        <strain evidence="6">PB745_02</strain>
        <tissue evidence="6">Gill</tissue>
    </source>
</reference>
<organism evidence="6 7">
    <name type="scientific">Petrolisthes manimaculis</name>
    <dbReference type="NCBI Taxonomy" id="1843537"/>
    <lineage>
        <taxon>Eukaryota</taxon>
        <taxon>Metazoa</taxon>
        <taxon>Ecdysozoa</taxon>
        <taxon>Arthropoda</taxon>
        <taxon>Crustacea</taxon>
        <taxon>Multicrustacea</taxon>
        <taxon>Malacostraca</taxon>
        <taxon>Eumalacostraca</taxon>
        <taxon>Eucarida</taxon>
        <taxon>Decapoda</taxon>
        <taxon>Pleocyemata</taxon>
        <taxon>Anomura</taxon>
        <taxon>Galatheoidea</taxon>
        <taxon>Porcellanidae</taxon>
        <taxon>Petrolisthes</taxon>
    </lineage>
</organism>
<feature type="compositionally biased region" description="Basic residues" evidence="3">
    <location>
        <begin position="715"/>
        <end position="727"/>
    </location>
</feature>
<evidence type="ECO:0000256" key="1">
    <source>
        <dbReference type="ARBA" id="ARBA00023157"/>
    </source>
</evidence>
<name>A0AAE1P0V1_9EUCA</name>
<feature type="compositionally biased region" description="Basic and acidic residues" evidence="3">
    <location>
        <begin position="642"/>
        <end position="655"/>
    </location>
</feature>
<dbReference type="PROSITE" id="PS01180">
    <property type="entry name" value="CUB"/>
    <property type="match status" value="1"/>
</dbReference>
<feature type="domain" description="CUB" evidence="5">
    <location>
        <begin position="1"/>
        <end position="114"/>
    </location>
</feature>
<keyword evidence="4" id="KW-0472">Membrane</keyword>
<feature type="region of interest" description="Disordered" evidence="3">
    <location>
        <begin position="232"/>
        <end position="285"/>
    </location>
</feature>
<evidence type="ECO:0000313" key="6">
    <source>
        <dbReference type="EMBL" id="KAK4298857.1"/>
    </source>
</evidence>